<dbReference type="PANTHER" id="PTHR43798">
    <property type="entry name" value="MONOACYLGLYCEROL LIPASE"/>
    <property type="match status" value="1"/>
</dbReference>
<dbReference type="EMBL" id="CAFBLS010000116">
    <property type="protein sequence ID" value="CAB4877297.1"/>
    <property type="molecule type" value="Genomic_DNA"/>
</dbReference>
<feature type="domain" description="AB hydrolase-1" evidence="1">
    <location>
        <begin position="589"/>
        <end position="690"/>
    </location>
</feature>
<dbReference type="PANTHER" id="PTHR43798:SF33">
    <property type="entry name" value="HYDROLASE, PUTATIVE (AFU_ORTHOLOGUE AFUA_2G14860)-RELATED"/>
    <property type="match status" value="1"/>
</dbReference>
<sequence length="853" mass="90298">MQGLELTDCLNGLDAVAAGFLLARGDREREGVDEDVFDVHAEVLGQVLDEAVGDPDLPFGGARLPLLIDRQCDDGSPVLLHECHDAAEPRLWAVPILVVHRVHDCPAAEHLEPGLEDGRLSRVQDERQGRCRGEPARDLLHVIDAVAPHVVDADIEEVRAVSDLRPCDLDAVIPALLEHRIAKCPRSVRVRALADRQVGGVLPKGHRLVQGRSAGIVLRCACRYFPTVHAGDNCGEMRGSRAAAAPDQAQPEVTGECLMRIGELFGAERVVGPVRGQDRQAGVWHCRHSDAGSASKGAKVLAHLTRPGGAVQPDHLDAEWLQGGQCGADLGAEEHGAGRLHGDLGKDREVGASCDQGTARTEDGGFGLQQVLGGLDEDRVDTAGDHACDLRLVGVAQLGEGCVAERRELGAGADRAEHPARAIRRRPAVGDLSGDRGTGFGEFEDSVGNVVLGKVREVRAEGVRLDAVDADLEVGIVDGRDDVAPGDVEDLVAALVALEVIHARIGGLEHRAHGTVSDDDSGGKGMAKGGIRPRHNAQSLPMAGMPQPGRTTVGFVVFAVESSDITFASSDGWHSVASVISDGADGAAPIVLLHGLSQQRHFWDPVLRRLRHRPVISLDQRGHGASTASADADFSIDRCAADVAELAAQLGVERLHVVGHSWGAAVALRLAAGWPELVASVALVDGGLWTPPALLGSRAEVLERLRPPALGIPLEEIWGILADHGMAAFWSDEVQAALEPTYVVGADGLARTVIGMDRHMAVLDGMFDYDPWPDAEAIAVPVWAAFCEPRTPQVDALRLGTIARAMALPAAYVQQWSGATHDVPVQWPALVAGFIDALVESADAARGDRGVRA</sequence>
<dbReference type="InterPro" id="IPR000073">
    <property type="entry name" value="AB_hydrolase_1"/>
</dbReference>
<evidence type="ECO:0000259" key="1">
    <source>
        <dbReference type="Pfam" id="PF00561"/>
    </source>
</evidence>
<dbReference type="Pfam" id="PF00561">
    <property type="entry name" value="Abhydrolase_1"/>
    <property type="match status" value="1"/>
</dbReference>
<organism evidence="2">
    <name type="scientific">freshwater metagenome</name>
    <dbReference type="NCBI Taxonomy" id="449393"/>
    <lineage>
        <taxon>unclassified sequences</taxon>
        <taxon>metagenomes</taxon>
        <taxon>ecological metagenomes</taxon>
    </lineage>
</organism>
<evidence type="ECO:0000313" key="2">
    <source>
        <dbReference type="EMBL" id="CAB4877297.1"/>
    </source>
</evidence>
<dbReference type="SUPFAM" id="SSF53474">
    <property type="entry name" value="alpha/beta-Hydrolases"/>
    <property type="match status" value="1"/>
</dbReference>
<name>A0A6J7E2M0_9ZZZZ</name>
<dbReference type="AlphaFoldDB" id="A0A6J7E2M0"/>
<dbReference type="Gene3D" id="3.40.50.1820">
    <property type="entry name" value="alpha/beta hydrolase"/>
    <property type="match status" value="1"/>
</dbReference>
<protein>
    <submittedName>
        <fullName evidence="2">Unannotated protein</fullName>
    </submittedName>
</protein>
<accession>A0A6J7E2M0</accession>
<gene>
    <name evidence="2" type="ORF">UFOPK3402_01023</name>
</gene>
<proteinExistence type="predicted"/>
<reference evidence="2" key="1">
    <citation type="submission" date="2020-05" db="EMBL/GenBank/DDBJ databases">
        <authorList>
            <person name="Chiriac C."/>
            <person name="Salcher M."/>
            <person name="Ghai R."/>
            <person name="Kavagutti S V."/>
        </authorList>
    </citation>
    <scope>NUCLEOTIDE SEQUENCE</scope>
</reference>
<dbReference type="GO" id="GO:0016020">
    <property type="term" value="C:membrane"/>
    <property type="evidence" value="ECO:0007669"/>
    <property type="project" value="TreeGrafter"/>
</dbReference>
<dbReference type="InterPro" id="IPR050266">
    <property type="entry name" value="AB_hydrolase_sf"/>
</dbReference>
<dbReference type="InterPro" id="IPR029058">
    <property type="entry name" value="AB_hydrolase_fold"/>
</dbReference>